<dbReference type="RefSeq" id="WP_099324027.1">
    <property type="nucleotide sequence ID" value="NZ_LT934425.1"/>
</dbReference>
<evidence type="ECO:0000259" key="2">
    <source>
        <dbReference type="Pfam" id="PF13191"/>
    </source>
</evidence>
<dbReference type="SMART" id="SM00028">
    <property type="entry name" value="TPR"/>
    <property type="match status" value="5"/>
</dbReference>
<organism evidence="3 4">
    <name type="scientific">Kuenenia stuttgartiensis</name>
    <dbReference type="NCBI Taxonomy" id="174633"/>
    <lineage>
        <taxon>Bacteria</taxon>
        <taxon>Pseudomonadati</taxon>
        <taxon>Planctomycetota</taxon>
        <taxon>Candidatus Brocadiia</taxon>
        <taxon>Candidatus Brocadiales</taxon>
        <taxon>Candidatus Brocadiaceae</taxon>
        <taxon>Candidatus Kuenenia</taxon>
    </lineage>
</organism>
<keyword evidence="4" id="KW-1185">Reference proteome</keyword>
<reference evidence="4" key="1">
    <citation type="submission" date="2017-10" db="EMBL/GenBank/DDBJ databases">
        <authorList>
            <person name="Frank J."/>
        </authorList>
    </citation>
    <scope>NUCLEOTIDE SEQUENCE [LARGE SCALE GENOMIC DNA]</scope>
</reference>
<dbReference type="Gene3D" id="1.25.40.10">
    <property type="entry name" value="Tetratricopeptide repeat domain"/>
    <property type="match status" value="2"/>
</dbReference>
<dbReference type="InterPro" id="IPR051191">
    <property type="entry name" value="DCAF12"/>
</dbReference>
<sequence>MDDRFPTNGNGVESQSTLKIRLENLLEKEAMIHNAFSSSRTELFVGRQRYFDRLDEHIHGDTPPLIVTGKPGMGKSALLANWRKRYISLNPANKTIIHFIGISPRTSSLASMQLRIIHELTYGFNLPPDIPTNQNDLNVAFVNALFMSAAKGKAVIILDGIERLEGRDPAQVLSWLPIEVPANIRFILSVSPGTVFDVVAKRNWPVLEVAPLEVVERKQCIHAYLQNTHSTALSENHINTIVHAVQTSNPLYLDILMGELCIDDAPSIAGQKISRYLSAQNIEELILRVIERYELDDTLNGADASFFRNIMSLLLSAGNGLMENEINELLRGETPSPQNTPLKTLLPNMKHILIQHSNLILYKHNAFHDAIKSRYLSEEDEKRRFHLRLADYFGKNYSSQRAIEEFPWQLTQARSWNQLFGLLSDISFFNVLYETSAYAATYYWSQLEENSQMRIPYAYCTILESPENYIDRIKNLSFFLKEKNLLTEALKMFEHLVCYYEQNKDYENLPVAVGILADILYERGGMEESMQLHKDEEHIYRSVGNNYGLMRSLSRQAVIALANDDLENSLHLFRQEEQLCRELNDTYRLSYNLNKQAEILSLRHKTTLAAKLLTEAESISRGIGDMSGLSVCLGNKARIKKGSGNPEEAMTFLKEQEHLCRTLGNSKELSVCLGNQSLILTTLGDLDGAFVLLKEEESLCKNMRNEHGLSYNIGNRANILSIRGNLAEALELYKEQFSLFKKTLNKHGLSYNLGNQANIHYSLGNAEEAMSFYTEQERLCRELENEDGLSYALGNQAIILAEKGDPDKAMELHKEEERICRKFNNMEGLQRSLGNQASILYSKGHLHEALALHKEEERLCRKLGNKSELSACLGNQALVVKDLGNPDEAIGLLKEQEAICRDLGIKSGLAISLANQAEMLAQNPGRADEALPLAEEAYSITTSFGFQSLSHEIEPILRAIESRLGK</sequence>
<dbReference type="InterPro" id="IPR019734">
    <property type="entry name" value="TPR_rpt"/>
</dbReference>
<dbReference type="EMBL" id="LT934425">
    <property type="protein sequence ID" value="SOH03147.1"/>
    <property type="molecule type" value="Genomic_DNA"/>
</dbReference>
<dbReference type="Gene3D" id="3.40.50.300">
    <property type="entry name" value="P-loop containing nucleotide triphosphate hydrolases"/>
    <property type="match status" value="1"/>
</dbReference>
<dbReference type="PANTHER" id="PTHR19860:SF40">
    <property type="entry name" value="WD40 REPEAT-CONTAINING PROTEIN"/>
    <property type="match status" value="1"/>
</dbReference>
<feature type="domain" description="Orc1-like AAA ATPase" evidence="2">
    <location>
        <begin position="44"/>
        <end position="176"/>
    </location>
</feature>
<evidence type="ECO:0000256" key="1">
    <source>
        <dbReference type="ARBA" id="ARBA00022737"/>
    </source>
</evidence>
<dbReference type="InterPro" id="IPR027417">
    <property type="entry name" value="P-loop_NTPase"/>
</dbReference>
<gene>
    <name evidence="3" type="ORF">KSMBR1_0633</name>
</gene>
<accession>A0A2C9CEH9</accession>
<dbReference type="GO" id="GO:0080008">
    <property type="term" value="C:Cul4-RING E3 ubiquitin ligase complex"/>
    <property type="evidence" value="ECO:0007669"/>
    <property type="project" value="TreeGrafter"/>
</dbReference>
<dbReference type="InterPro" id="IPR011990">
    <property type="entry name" value="TPR-like_helical_dom_sf"/>
</dbReference>
<keyword evidence="1" id="KW-0677">Repeat</keyword>
<dbReference type="OrthoDB" id="250107at2"/>
<dbReference type="SUPFAM" id="SSF52540">
    <property type="entry name" value="P-loop containing nucleoside triphosphate hydrolases"/>
    <property type="match status" value="1"/>
</dbReference>
<dbReference type="Proteomes" id="UP000221734">
    <property type="component" value="Chromosome Kuenenia_stuttgartiensis_MBR1"/>
</dbReference>
<evidence type="ECO:0000313" key="3">
    <source>
        <dbReference type="EMBL" id="SOH03147.1"/>
    </source>
</evidence>
<dbReference type="KEGG" id="kst:KSMBR1_0633"/>
<evidence type="ECO:0000313" key="4">
    <source>
        <dbReference type="Proteomes" id="UP000221734"/>
    </source>
</evidence>
<dbReference type="PANTHER" id="PTHR19860">
    <property type="entry name" value="DDB1- AND CUL4-ASSOCIATED FACTOR 12-RELATED"/>
    <property type="match status" value="1"/>
</dbReference>
<name>A0A2C9CEH9_KUEST</name>
<dbReference type="SUPFAM" id="SSF48452">
    <property type="entry name" value="TPR-like"/>
    <property type="match status" value="4"/>
</dbReference>
<dbReference type="Pfam" id="PF13191">
    <property type="entry name" value="AAA_16"/>
    <property type="match status" value="1"/>
</dbReference>
<dbReference type="AlphaFoldDB" id="A0A2C9CEH9"/>
<proteinExistence type="predicted"/>
<dbReference type="InterPro" id="IPR041664">
    <property type="entry name" value="AAA_16"/>
</dbReference>
<protein>
    <submittedName>
        <fullName evidence="3">Transcriptional regulator MalT</fullName>
    </submittedName>
</protein>